<evidence type="ECO:0000313" key="1">
    <source>
        <dbReference type="EMBL" id="ESQ29602.1"/>
    </source>
</evidence>
<feature type="non-terminal residue" evidence="1">
    <location>
        <position position="108"/>
    </location>
</feature>
<dbReference type="Proteomes" id="UP000030689">
    <property type="component" value="Unassembled WGS sequence"/>
</dbReference>
<reference evidence="1 2" key="1">
    <citation type="journal article" date="2013" name="Front. Plant Sci.">
        <title>The Reference Genome of the Halophytic Plant Eutrema salsugineum.</title>
        <authorList>
            <person name="Yang R."/>
            <person name="Jarvis D.E."/>
            <person name="Chen H."/>
            <person name="Beilstein M.A."/>
            <person name="Grimwood J."/>
            <person name="Jenkins J."/>
            <person name="Shu S."/>
            <person name="Prochnik S."/>
            <person name="Xin M."/>
            <person name="Ma C."/>
            <person name="Schmutz J."/>
            <person name="Wing R.A."/>
            <person name="Mitchell-Olds T."/>
            <person name="Schumaker K.S."/>
            <person name="Wang X."/>
        </authorList>
    </citation>
    <scope>NUCLEOTIDE SEQUENCE [LARGE SCALE GENOMIC DNA]</scope>
</reference>
<gene>
    <name evidence="1" type="ORF">EUTSA_v10023887mg</name>
</gene>
<evidence type="ECO:0008006" key="3">
    <source>
        <dbReference type="Google" id="ProtNLM"/>
    </source>
</evidence>
<dbReference type="Gramene" id="ESQ29602">
    <property type="protein sequence ID" value="ESQ29602"/>
    <property type="gene ID" value="EUTSA_v10023887mg"/>
</dbReference>
<protein>
    <recommendedName>
        <fullName evidence="3">Transposase MuDR plant domain-containing protein</fullName>
    </recommendedName>
</protein>
<proteinExistence type="predicted"/>
<keyword evidence="2" id="KW-1185">Reference proteome</keyword>
<dbReference type="KEGG" id="eus:EUTSA_v10023887mg"/>
<sequence>MSIVEWQAGYDSDGEDRRERNNWMIEEAVAAFENETSVRHNVYPDLDEEEAARRNESLYFGKVFISGIAFKEGVLDYALKTGYNISQKRYDKTKLVFKLEVDCIVNDE</sequence>
<evidence type="ECO:0000313" key="2">
    <source>
        <dbReference type="Proteomes" id="UP000030689"/>
    </source>
</evidence>
<name>V4KI96_EUTSA</name>
<accession>V4KI96</accession>
<dbReference type="AlphaFoldDB" id="V4KI96"/>
<dbReference type="EMBL" id="KI517881">
    <property type="protein sequence ID" value="ESQ29602.1"/>
    <property type="molecule type" value="Genomic_DNA"/>
</dbReference>
<organism evidence="1 2">
    <name type="scientific">Eutrema salsugineum</name>
    <name type="common">Saltwater cress</name>
    <name type="synonym">Sisymbrium salsugineum</name>
    <dbReference type="NCBI Taxonomy" id="72664"/>
    <lineage>
        <taxon>Eukaryota</taxon>
        <taxon>Viridiplantae</taxon>
        <taxon>Streptophyta</taxon>
        <taxon>Embryophyta</taxon>
        <taxon>Tracheophyta</taxon>
        <taxon>Spermatophyta</taxon>
        <taxon>Magnoliopsida</taxon>
        <taxon>eudicotyledons</taxon>
        <taxon>Gunneridae</taxon>
        <taxon>Pentapetalae</taxon>
        <taxon>rosids</taxon>
        <taxon>malvids</taxon>
        <taxon>Brassicales</taxon>
        <taxon>Brassicaceae</taxon>
        <taxon>Eutremeae</taxon>
        <taxon>Eutrema</taxon>
    </lineage>
</organism>